<feature type="transmembrane region" description="Helical" evidence="1">
    <location>
        <begin position="174"/>
        <end position="192"/>
    </location>
</feature>
<dbReference type="OrthoDB" id="1711106at2"/>
<dbReference type="Proteomes" id="UP000253490">
    <property type="component" value="Unassembled WGS sequence"/>
</dbReference>
<dbReference type="EMBL" id="QNRX01000008">
    <property type="protein sequence ID" value="RBP64397.1"/>
    <property type="molecule type" value="Genomic_DNA"/>
</dbReference>
<dbReference type="PANTHER" id="PTHR37305">
    <property type="entry name" value="INTEGRAL MEMBRANE PROTEIN-RELATED"/>
    <property type="match status" value="1"/>
</dbReference>
<gene>
    <name evidence="2" type="ORF">DES36_1089</name>
</gene>
<dbReference type="GO" id="GO:0005886">
    <property type="term" value="C:plasma membrane"/>
    <property type="evidence" value="ECO:0007669"/>
    <property type="project" value="UniProtKB-SubCell"/>
</dbReference>
<evidence type="ECO:0000256" key="1">
    <source>
        <dbReference type="SAM" id="Phobius"/>
    </source>
</evidence>
<accession>A0A366I6P7</accession>
<dbReference type="RefSeq" id="WP_113920547.1">
    <property type="nucleotide sequence ID" value="NZ_QNRX01000008.1"/>
</dbReference>
<evidence type="ECO:0000313" key="2">
    <source>
        <dbReference type="EMBL" id="RBP64397.1"/>
    </source>
</evidence>
<dbReference type="Pfam" id="PF12730">
    <property type="entry name" value="ABC2_membrane_4"/>
    <property type="match status" value="1"/>
</dbReference>
<dbReference type="PANTHER" id="PTHR37305:SF1">
    <property type="entry name" value="MEMBRANE PROTEIN"/>
    <property type="match status" value="1"/>
</dbReference>
<dbReference type="AlphaFoldDB" id="A0A366I6P7"/>
<sequence length="247" mass="27666">METLKAVYINEMFKISKKKKIAISLVFSFLSLIVGAIVVYYLNNFAGIRITGSSDFSIMVLTVLSYTLFPLFTAFICIDMFAGEFADSTIKLTLTGLAPRFKVFLGKILAIATSIMANLIVVMILSLVVSIFIDGSVSNLVKIVLAYIMEFFPQLIFALVVVFLSNISKGTTSAFMLSILVFLVFNGLGMIFPNFKSFLFTSTFDWYTLILGGYINFSKILRVFLILLGYGIMLITASYYFFEKRDI</sequence>
<protein>
    <submittedName>
        <fullName evidence="2">ABC-2 type transport system permease protein</fullName>
    </submittedName>
</protein>
<dbReference type="GO" id="GO:0140359">
    <property type="term" value="F:ABC-type transporter activity"/>
    <property type="evidence" value="ECO:0007669"/>
    <property type="project" value="InterPro"/>
</dbReference>
<feature type="transmembrane region" description="Helical" evidence="1">
    <location>
        <begin position="104"/>
        <end position="133"/>
    </location>
</feature>
<feature type="transmembrane region" description="Helical" evidence="1">
    <location>
        <begin position="145"/>
        <end position="167"/>
    </location>
</feature>
<keyword evidence="1" id="KW-0812">Transmembrane</keyword>
<keyword evidence="1" id="KW-0472">Membrane</keyword>
<proteinExistence type="predicted"/>
<name>A0A366I6P7_9FIRM</name>
<reference evidence="2 3" key="1">
    <citation type="submission" date="2018-06" db="EMBL/GenBank/DDBJ databases">
        <title>Genomic Encyclopedia of Type Strains, Phase IV (KMG-IV): sequencing the most valuable type-strain genomes for metagenomic binning, comparative biology and taxonomic classification.</title>
        <authorList>
            <person name="Goeker M."/>
        </authorList>
    </citation>
    <scope>NUCLEOTIDE SEQUENCE [LARGE SCALE GENOMIC DNA]</scope>
    <source>
        <strain evidence="2 3">DSM 22112</strain>
    </source>
</reference>
<organism evidence="2 3">
    <name type="scientific">Alkalibaculum bacchi</name>
    <dbReference type="NCBI Taxonomy" id="645887"/>
    <lineage>
        <taxon>Bacteria</taxon>
        <taxon>Bacillati</taxon>
        <taxon>Bacillota</taxon>
        <taxon>Clostridia</taxon>
        <taxon>Eubacteriales</taxon>
        <taxon>Eubacteriaceae</taxon>
        <taxon>Alkalibaculum</taxon>
    </lineage>
</organism>
<comment type="caution">
    <text evidence="2">The sequence shown here is derived from an EMBL/GenBank/DDBJ whole genome shotgun (WGS) entry which is preliminary data.</text>
</comment>
<feature type="transmembrane region" description="Helical" evidence="1">
    <location>
        <begin position="21"/>
        <end position="43"/>
    </location>
</feature>
<feature type="transmembrane region" description="Helical" evidence="1">
    <location>
        <begin position="63"/>
        <end position="83"/>
    </location>
</feature>
<feature type="transmembrane region" description="Helical" evidence="1">
    <location>
        <begin position="224"/>
        <end position="242"/>
    </location>
</feature>
<keyword evidence="3" id="KW-1185">Reference proteome</keyword>
<keyword evidence="1" id="KW-1133">Transmembrane helix</keyword>
<evidence type="ECO:0000313" key="3">
    <source>
        <dbReference type="Proteomes" id="UP000253490"/>
    </source>
</evidence>